<feature type="compositionally biased region" description="Polar residues" evidence="1">
    <location>
        <begin position="528"/>
        <end position="542"/>
    </location>
</feature>
<feature type="region of interest" description="Disordered" evidence="1">
    <location>
        <begin position="1050"/>
        <end position="1069"/>
    </location>
</feature>
<evidence type="ECO:0000313" key="2">
    <source>
        <dbReference type="EMBL" id="BEI94919.1"/>
    </source>
</evidence>
<proteinExistence type="predicted"/>
<feature type="compositionally biased region" description="Low complexity" evidence="1">
    <location>
        <begin position="500"/>
        <end position="527"/>
    </location>
</feature>
<dbReference type="EMBL" id="AP028219">
    <property type="protein sequence ID" value="BEI94919.1"/>
    <property type="molecule type" value="Genomic_DNA"/>
</dbReference>
<evidence type="ECO:0000313" key="3">
    <source>
        <dbReference type="Proteomes" id="UP001233271"/>
    </source>
</evidence>
<organism evidence="2 3">
    <name type="scientific">Cutaneotrichosporon cavernicola</name>
    <dbReference type="NCBI Taxonomy" id="279322"/>
    <lineage>
        <taxon>Eukaryota</taxon>
        <taxon>Fungi</taxon>
        <taxon>Dikarya</taxon>
        <taxon>Basidiomycota</taxon>
        <taxon>Agaricomycotina</taxon>
        <taxon>Tremellomycetes</taxon>
        <taxon>Trichosporonales</taxon>
        <taxon>Trichosporonaceae</taxon>
        <taxon>Cutaneotrichosporon</taxon>
    </lineage>
</organism>
<dbReference type="Proteomes" id="UP001233271">
    <property type="component" value="Chromosome 7b"/>
</dbReference>
<feature type="compositionally biased region" description="Basic and acidic residues" evidence="1">
    <location>
        <begin position="476"/>
        <end position="496"/>
    </location>
</feature>
<protein>
    <submittedName>
        <fullName evidence="2">Uncharacterized protein</fullName>
    </submittedName>
</protein>
<evidence type="ECO:0000256" key="1">
    <source>
        <dbReference type="SAM" id="MobiDB-lite"/>
    </source>
</evidence>
<accession>A0AA48QYQ0</accession>
<gene>
    <name evidence="2" type="ORF">CcaverHIS019_0705000</name>
</gene>
<name>A0AA48QYQ0_9TREE</name>
<dbReference type="RefSeq" id="XP_060460184.1">
    <property type="nucleotide sequence ID" value="XM_060603940.1"/>
</dbReference>
<feature type="region of interest" description="Disordered" evidence="1">
    <location>
        <begin position="594"/>
        <end position="615"/>
    </location>
</feature>
<feature type="region of interest" description="Disordered" evidence="1">
    <location>
        <begin position="683"/>
        <end position="775"/>
    </location>
</feature>
<dbReference type="GeneID" id="85498789"/>
<dbReference type="KEGG" id="ccac:CcaHIS019_0705000"/>
<feature type="compositionally biased region" description="Acidic residues" evidence="1">
    <location>
        <begin position="1054"/>
        <end position="1069"/>
    </location>
</feature>
<reference evidence="2" key="1">
    <citation type="journal article" date="2023" name="BMC Genomics">
        <title>Chromosome-level genome assemblies of Cutaneotrichosporon spp. (Trichosporonales, Basidiomycota) reveal imbalanced evolution between nucleotide sequences and chromosome synteny.</title>
        <authorList>
            <person name="Kobayashi Y."/>
            <person name="Kayamori A."/>
            <person name="Aoki K."/>
            <person name="Shiwa Y."/>
            <person name="Matsutani M."/>
            <person name="Fujita N."/>
            <person name="Sugita T."/>
            <person name="Iwasaki W."/>
            <person name="Tanaka N."/>
            <person name="Takashima M."/>
        </authorList>
    </citation>
    <scope>NUCLEOTIDE SEQUENCE</scope>
    <source>
        <strain evidence="2">HIS019</strain>
    </source>
</reference>
<feature type="compositionally biased region" description="Low complexity" evidence="1">
    <location>
        <begin position="703"/>
        <end position="724"/>
    </location>
</feature>
<dbReference type="AlphaFoldDB" id="A0AA48QYQ0"/>
<feature type="region of interest" description="Disordered" evidence="1">
    <location>
        <begin position="462"/>
        <end position="542"/>
    </location>
</feature>
<keyword evidence="3" id="KW-1185">Reference proteome</keyword>
<sequence>MAALCTKCLIESRESALVVTADHFTACTYCGAIDEQATRVRNTAQYTEAFGTLLHDDERSSLYKETRERQHESFIDSLLHMYLVDQTTRIIHHNGSHFKAGARSWYNKMRAEEAGRQLKGMTTSNGTKKARIRVALAILYTIQDSNITLVNSCLNHVKKVRSQASNVRGDGLIMAPSIGALADRTKKLGSNHLGYIDSKAAVRSAHRHFCKVFNRKLEVVDLLMSQVLVMGCHIERLAKLDWAERLRGLSFTELKAASERKGITLETAGPDDFVLDSTAWEFMKSIDWRKTLEAAFHLYCATCVVGLWGAKASTDIASALLFWGITAAKQGETVPQITGWVTEIGQTFSGGHENAMARRSELKDMMIAWSTSIPDIGLPMPLIAGPSRGKAVGDGLRGFGGDHKRPIPEYQMAGAAAPIIMEHWRDIAQARLLTRVAAVPIDTEFCMASKLYANRWAEIHPQKRSGKPWAPPPLPKSDRKLSAADQKMKKALEKARSKSRAGSKASSRSSSVLPQSESTRSSPAPSSVAMSRTSSFGQDTSSSIASFRSIAVSSTSVPSRCLTREGMLRRMLAPRPQPIPAQPEPSIEELLAQHDDSSDDEVVGGRDADGETDEEWEGYLLLRERRRKKGARKPPNALRLDEVPSGAPFAFSIGPDGSFLVAGDESTSGPVVPVSRKRPASPVLLASAKRSRVASRVPPTPPLTSSTVGRTPSPALTATAPTVTGSSRPARPSPTLSESPLLREIREISESPSLRSIGRSPTLPQHSLPDKLPGESEESSYACLLRREREQYITYNIWRERNCGFAMSQEIDKAMDVWVENAKVKGLLPTTVGKEYLASLGIHGDPRKQDLGPFINKFGETAGWSPTTCLLRLGIKPREFPHHLLVHSLITAHEQLGNTKLNDVLAPIGDEIDDEQLETELDMLFEVGGQPWRPLFLSDEEADDREKVYLKIGAWSYDRTVPEGPANRLDGEQDVLETLQKRSNARRTTTPVLTDRTFNSPKGGSTRINYDALRRLENEEDEKKEENLYNDLVLHGALGLRGLLAGMAERDVDGSDEEDEDNLDSMDWE</sequence>